<feature type="domain" description="Rhodanese" evidence="2">
    <location>
        <begin position="262"/>
        <end position="345"/>
    </location>
</feature>
<sequence>MFEKRFFVPGLAHASYLFGAGGEAAVVDPKRDVDDYIETANQHGLKIVAVLNTHPHADFASGFRELAERTGAKIYTSHLAPVTYEHVPAHQDDRLRVGSLEVEILETPGHSPDSLSFLVKENGQPYCIYTGDLLFVGDVGRPDLRDATEDPAALAEKLYDSLFNRVFTLPDNVKVYPAHGAGSLCGRAISSQPFSLVGQERLYNWAAQLKDRREFVKQMTSNLPDRPAYFSYDVELNLRGTSPLNELRPLRALSEQELKEASAAGVTVIDTRPAPFFGAGHFPGSLNVGLNSAMFSTWIGFLVPGGKPIALVVGSADAVPKARLELARIGFDHVIGYIEADQLSETSQMSQISVCDLKASLGSGSTPVVLDVRTPGEWNSNHIDGALHIPLPKLPAKITALPKDQRMAVICGSGYRSSIAASLLEREGFNHLQNVMGGMTAYSEVKCAEMEPAGLVFLMEGI</sequence>
<reference evidence="3 4" key="1">
    <citation type="journal article" date="2011" name="J. Bacteriol.">
        <title>Genome sequence of 'Pedosphaera parvula' Ellin514, an aerobic Verrucomicrobial isolate from pasture soil.</title>
        <authorList>
            <person name="Kant R."/>
            <person name="van Passel M.W."/>
            <person name="Sangwan P."/>
            <person name="Palva A."/>
            <person name="Lucas S."/>
            <person name="Copeland A."/>
            <person name="Lapidus A."/>
            <person name="Glavina Del Rio T."/>
            <person name="Dalin E."/>
            <person name="Tice H."/>
            <person name="Bruce D."/>
            <person name="Goodwin L."/>
            <person name="Pitluck S."/>
            <person name="Chertkov O."/>
            <person name="Larimer F.W."/>
            <person name="Land M.L."/>
            <person name="Hauser L."/>
            <person name="Brettin T.S."/>
            <person name="Detter J.C."/>
            <person name="Han S."/>
            <person name="de Vos W.M."/>
            <person name="Janssen P.H."/>
            <person name="Smidt H."/>
        </authorList>
    </citation>
    <scope>NUCLEOTIDE SEQUENCE [LARGE SCALE GENOMIC DNA]</scope>
    <source>
        <strain evidence="3 4">Ellin514</strain>
    </source>
</reference>
<dbReference type="PROSITE" id="PS50206">
    <property type="entry name" value="RHODANESE_3"/>
    <property type="match status" value="2"/>
</dbReference>
<dbReference type="GO" id="GO:0050313">
    <property type="term" value="F:sulfur dioxygenase activity"/>
    <property type="evidence" value="ECO:0007669"/>
    <property type="project" value="InterPro"/>
</dbReference>
<accession>B9XAB6</accession>
<dbReference type="AlphaFoldDB" id="B9XAB6"/>
<dbReference type="STRING" id="320771.Cflav_PD6092"/>
<dbReference type="CDD" id="cd07724">
    <property type="entry name" value="POD-like_MBL-fold"/>
    <property type="match status" value="1"/>
</dbReference>
<organism evidence="3 4">
    <name type="scientific">Pedosphaera parvula (strain Ellin514)</name>
    <dbReference type="NCBI Taxonomy" id="320771"/>
    <lineage>
        <taxon>Bacteria</taxon>
        <taxon>Pseudomonadati</taxon>
        <taxon>Verrucomicrobiota</taxon>
        <taxon>Pedosphaerae</taxon>
        <taxon>Pedosphaerales</taxon>
        <taxon>Pedosphaeraceae</taxon>
        <taxon>Pedosphaera</taxon>
    </lineage>
</organism>
<dbReference type="InterPro" id="IPR036866">
    <property type="entry name" value="RibonucZ/Hydroxyglut_hydro"/>
</dbReference>
<proteinExistence type="predicted"/>
<dbReference type="CDD" id="cd00158">
    <property type="entry name" value="RHOD"/>
    <property type="match status" value="1"/>
</dbReference>
<dbReference type="InterPro" id="IPR051682">
    <property type="entry name" value="Mito_Persulfide_Diox"/>
</dbReference>
<evidence type="ECO:0000313" key="4">
    <source>
        <dbReference type="Proteomes" id="UP000003688"/>
    </source>
</evidence>
<dbReference type="PANTHER" id="PTHR43084:SF1">
    <property type="entry name" value="PERSULFIDE DIOXYGENASE ETHE1, MITOCHONDRIAL"/>
    <property type="match status" value="1"/>
</dbReference>
<evidence type="ECO:0000259" key="2">
    <source>
        <dbReference type="PROSITE" id="PS50206"/>
    </source>
</evidence>
<dbReference type="InterPro" id="IPR001763">
    <property type="entry name" value="Rhodanese-like_dom"/>
</dbReference>
<dbReference type="InterPro" id="IPR001279">
    <property type="entry name" value="Metallo-B-lactamas"/>
</dbReference>
<dbReference type="GO" id="GO:0070813">
    <property type="term" value="P:hydrogen sulfide metabolic process"/>
    <property type="evidence" value="ECO:0007669"/>
    <property type="project" value="TreeGrafter"/>
</dbReference>
<dbReference type="SUPFAM" id="SSF56281">
    <property type="entry name" value="Metallo-hydrolase/oxidoreductase"/>
    <property type="match status" value="1"/>
</dbReference>
<dbReference type="Proteomes" id="UP000003688">
    <property type="component" value="Unassembled WGS sequence"/>
</dbReference>
<dbReference type="FunFam" id="3.60.15.10:FF:000030">
    <property type="entry name" value="Metallo-beta-lactamase family protein"/>
    <property type="match status" value="1"/>
</dbReference>
<dbReference type="GO" id="GO:0006749">
    <property type="term" value="P:glutathione metabolic process"/>
    <property type="evidence" value="ECO:0007669"/>
    <property type="project" value="InterPro"/>
</dbReference>
<dbReference type="InterPro" id="IPR036873">
    <property type="entry name" value="Rhodanese-like_dom_sf"/>
</dbReference>
<dbReference type="SMART" id="SM00849">
    <property type="entry name" value="Lactamase_B"/>
    <property type="match status" value="1"/>
</dbReference>
<evidence type="ECO:0000313" key="3">
    <source>
        <dbReference type="EMBL" id="EEF63457.1"/>
    </source>
</evidence>
<dbReference type="SMART" id="SM00450">
    <property type="entry name" value="RHOD"/>
    <property type="match status" value="2"/>
</dbReference>
<keyword evidence="4" id="KW-1185">Reference proteome</keyword>
<feature type="domain" description="Rhodanese" evidence="2">
    <location>
        <begin position="363"/>
        <end position="444"/>
    </location>
</feature>
<dbReference type="SUPFAM" id="SSF52821">
    <property type="entry name" value="Rhodanese/Cell cycle control phosphatase"/>
    <property type="match status" value="2"/>
</dbReference>
<gene>
    <name evidence="3" type="ORF">Cflav_PD6092</name>
</gene>
<dbReference type="OrthoDB" id="9784009at2"/>
<dbReference type="Gene3D" id="3.60.15.10">
    <property type="entry name" value="Ribonuclease Z/Hydroxyacylglutathione hydrolase-like"/>
    <property type="match status" value="1"/>
</dbReference>
<dbReference type="GO" id="GO:0046872">
    <property type="term" value="F:metal ion binding"/>
    <property type="evidence" value="ECO:0007669"/>
    <property type="project" value="UniProtKB-KW"/>
</dbReference>
<dbReference type="Pfam" id="PF00753">
    <property type="entry name" value="Lactamase_B"/>
    <property type="match status" value="1"/>
</dbReference>
<dbReference type="Pfam" id="PF00581">
    <property type="entry name" value="Rhodanese"/>
    <property type="match status" value="1"/>
</dbReference>
<dbReference type="PANTHER" id="PTHR43084">
    <property type="entry name" value="PERSULFIDE DIOXYGENASE ETHE1"/>
    <property type="match status" value="1"/>
</dbReference>
<comment type="caution">
    <text evidence="3">The sequence shown here is derived from an EMBL/GenBank/DDBJ whole genome shotgun (WGS) entry which is preliminary data.</text>
</comment>
<dbReference type="EMBL" id="ABOX02000001">
    <property type="protein sequence ID" value="EEF63457.1"/>
    <property type="molecule type" value="Genomic_DNA"/>
</dbReference>
<dbReference type="Gene3D" id="3.40.250.10">
    <property type="entry name" value="Rhodanese-like domain"/>
    <property type="match status" value="2"/>
</dbReference>
<dbReference type="InterPro" id="IPR044528">
    <property type="entry name" value="POD-like_MBL-fold"/>
</dbReference>
<keyword evidence="1" id="KW-0479">Metal-binding</keyword>
<protein>
    <submittedName>
        <fullName evidence="3">Beta-lactamase domain protein</fullName>
    </submittedName>
</protein>
<evidence type="ECO:0000256" key="1">
    <source>
        <dbReference type="ARBA" id="ARBA00022723"/>
    </source>
</evidence>
<name>B9XAB6_PEDPL</name>
<dbReference type="RefSeq" id="WP_007412764.1">
    <property type="nucleotide sequence ID" value="NZ_ABOX02000001.1"/>
</dbReference>